<name>A0A9X1F896_9FLAO</name>
<dbReference type="RefSeq" id="WP_218545739.1">
    <property type="nucleotide sequence ID" value="NZ_JAGSPD010000005.1"/>
</dbReference>
<dbReference type="EMBL" id="JAGSPD010000005">
    <property type="protein sequence ID" value="MBV7269172.1"/>
    <property type="molecule type" value="Genomic_DNA"/>
</dbReference>
<accession>A0A9X1F896</accession>
<evidence type="ECO:0000313" key="1">
    <source>
        <dbReference type="EMBL" id="MBV7269172.1"/>
    </source>
</evidence>
<dbReference type="AlphaFoldDB" id="A0A9X1F896"/>
<gene>
    <name evidence="1" type="ORF">KCG49_08230</name>
</gene>
<sequence length="167" mass="19843">MKIHPHFILIFFVALIQISCINNNCIDDLHRFRIRFELKTQQRGAITIQYSAENSKPLNVTSKVMASEEVQFVEFCLDDEPLSFRVYVTESLENIDFTVLSLLLENKDRQMFIERDMLYLYFKQNELVEYNKETSTYIFNSSEDGQNRANLESRKSLQKRLLNRLKL</sequence>
<organism evidence="1 2">
    <name type="scientific">Winogradskyella luteola</name>
    <dbReference type="NCBI Taxonomy" id="2828330"/>
    <lineage>
        <taxon>Bacteria</taxon>
        <taxon>Pseudomonadati</taxon>
        <taxon>Bacteroidota</taxon>
        <taxon>Flavobacteriia</taxon>
        <taxon>Flavobacteriales</taxon>
        <taxon>Flavobacteriaceae</taxon>
        <taxon>Winogradskyella</taxon>
    </lineage>
</organism>
<evidence type="ECO:0000313" key="2">
    <source>
        <dbReference type="Proteomes" id="UP001138894"/>
    </source>
</evidence>
<protein>
    <submittedName>
        <fullName evidence="1">Uncharacterized protein</fullName>
    </submittedName>
</protein>
<keyword evidence="2" id="KW-1185">Reference proteome</keyword>
<dbReference type="Proteomes" id="UP001138894">
    <property type="component" value="Unassembled WGS sequence"/>
</dbReference>
<proteinExistence type="predicted"/>
<comment type="caution">
    <text evidence="1">The sequence shown here is derived from an EMBL/GenBank/DDBJ whole genome shotgun (WGS) entry which is preliminary data.</text>
</comment>
<reference evidence="1" key="1">
    <citation type="submission" date="2021-04" db="EMBL/GenBank/DDBJ databases">
        <authorList>
            <person name="Pira H."/>
            <person name="Risdian C."/>
            <person name="Wink J."/>
        </authorList>
    </citation>
    <scope>NUCLEOTIDE SEQUENCE</scope>
    <source>
        <strain evidence="1">WHY3</strain>
    </source>
</reference>